<dbReference type="Pfam" id="PF19117">
    <property type="entry name" value="Mim2"/>
    <property type="match status" value="1"/>
</dbReference>
<sequence length="177" mass="19448">MSPSPSPSPSSSYDHLPTPPLLILRPPPHPPSYDHLPTPSSSYDHLPTPTSSYDHLPTSTPPTPRPRHLIQHPLAPRPPSPTAGSLQSSDSTSDLDSESTSSQGGSTDAEREWQESLQQLELLLTMVVVPFAGKYLGRRCAYWGWTRFMEWKYPVEVVVTSKPRFRAAGIVEAASPL</sequence>
<name>A0A5M8PZ49_9LECA</name>
<dbReference type="OrthoDB" id="5555533at2759"/>
<dbReference type="GO" id="GO:0045040">
    <property type="term" value="P:protein insertion into mitochondrial outer membrane"/>
    <property type="evidence" value="ECO:0007669"/>
    <property type="project" value="InterPro"/>
</dbReference>
<feature type="compositionally biased region" description="Pro residues" evidence="1">
    <location>
        <begin position="17"/>
        <end position="31"/>
    </location>
</feature>
<evidence type="ECO:0000256" key="1">
    <source>
        <dbReference type="SAM" id="MobiDB-lite"/>
    </source>
</evidence>
<dbReference type="GO" id="GO:0070096">
    <property type="term" value="P:mitochondrial outer membrane translocase complex assembly"/>
    <property type="evidence" value="ECO:0007669"/>
    <property type="project" value="InterPro"/>
</dbReference>
<dbReference type="PANTHER" id="PTHR28230">
    <property type="entry name" value="CHROMOSOME 1, WHOLE GENOME SHOTGUN SEQUENCE"/>
    <property type="match status" value="1"/>
</dbReference>
<dbReference type="InterPro" id="IPR037652">
    <property type="entry name" value="Mim2"/>
</dbReference>
<protein>
    <submittedName>
        <fullName evidence="2">Uncharacterized protein</fullName>
    </submittedName>
</protein>
<dbReference type="AlphaFoldDB" id="A0A5M8PZ49"/>
<dbReference type="GO" id="GO:0005741">
    <property type="term" value="C:mitochondrial outer membrane"/>
    <property type="evidence" value="ECO:0007669"/>
    <property type="project" value="TreeGrafter"/>
</dbReference>
<gene>
    <name evidence="2" type="ORF">FRX48_01774</name>
</gene>
<evidence type="ECO:0000313" key="3">
    <source>
        <dbReference type="Proteomes" id="UP000324767"/>
    </source>
</evidence>
<evidence type="ECO:0000313" key="2">
    <source>
        <dbReference type="EMBL" id="KAA6415023.1"/>
    </source>
</evidence>
<dbReference type="EMBL" id="VXIT01000002">
    <property type="protein sequence ID" value="KAA6415023.1"/>
    <property type="molecule type" value="Genomic_DNA"/>
</dbReference>
<dbReference type="PANTHER" id="PTHR28230:SF1">
    <property type="entry name" value="MITOCHONDRIAL IMPORT PROTEIN 2"/>
    <property type="match status" value="1"/>
</dbReference>
<feature type="region of interest" description="Disordered" evidence="1">
    <location>
        <begin position="1"/>
        <end position="112"/>
    </location>
</feature>
<organism evidence="2 3">
    <name type="scientific">Lasallia pustulata</name>
    <dbReference type="NCBI Taxonomy" id="136370"/>
    <lineage>
        <taxon>Eukaryota</taxon>
        <taxon>Fungi</taxon>
        <taxon>Dikarya</taxon>
        <taxon>Ascomycota</taxon>
        <taxon>Pezizomycotina</taxon>
        <taxon>Lecanoromycetes</taxon>
        <taxon>OSLEUM clade</taxon>
        <taxon>Umbilicariomycetidae</taxon>
        <taxon>Umbilicariales</taxon>
        <taxon>Umbilicariaceae</taxon>
        <taxon>Lasallia</taxon>
    </lineage>
</organism>
<feature type="compositionally biased region" description="Low complexity" evidence="1">
    <location>
        <begin position="85"/>
        <end position="103"/>
    </location>
</feature>
<reference evidence="2 3" key="1">
    <citation type="submission" date="2019-09" db="EMBL/GenBank/DDBJ databases">
        <title>The hologenome of the rock-dwelling lichen Lasallia pustulata.</title>
        <authorList>
            <person name="Greshake Tzovaras B."/>
            <person name="Segers F."/>
            <person name="Bicker A."/>
            <person name="Dal Grande F."/>
            <person name="Otte J."/>
            <person name="Hankeln T."/>
            <person name="Schmitt I."/>
            <person name="Ebersberger I."/>
        </authorList>
    </citation>
    <scope>NUCLEOTIDE SEQUENCE [LARGE SCALE GENOMIC DNA]</scope>
    <source>
        <strain evidence="2">A1-1</strain>
    </source>
</reference>
<feature type="compositionally biased region" description="Polar residues" evidence="1">
    <location>
        <begin position="40"/>
        <end position="53"/>
    </location>
</feature>
<comment type="caution">
    <text evidence="2">The sequence shown here is derived from an EMBL/GenBank/DDBJ whole genome shotgun (WGS) entry which is preliminary data.</text>
</comment>
<accession>A0A5M8PZ49</accession>
<proteinExistence type="predicted"/>
<dbReference type="Proteomes" id="UP000324767">
    <property type="component" value="Unassembled WGS sequence"/>
</dbReference>